<comment type="caution">
    <text evidence="3">The sequence shown here is derived from an EMBL/GenBank/DDBJ whole genome shotgun (WGS) entry which is preliminary data.</text>
</comment>
<sequence>MPPPTHGAEYERLREVYDRKRNWPRWGPYLAERQWGTVREDYSDDANTWEYFTHDHARSRVYRWGEDGLLGLTDRHCRLCFAVALWNGKDSILKERLFGLSGKGNHGEDVKEQYFYLDSTPTHSYMKCLYKYPQQAFPYQELVEENKRRTRKDPEYELIDTKIFDNNEYFDIFVEYAKRDVNDILIRITVTNRSDKSAKLHLLPTLFFRNTWAWTSQIEKEPFRPKIERQDGENILRIEHCHLEPFAFDINPMDGTDDQVPEVLFTENETNLKKLYNMKNEYPYVKDAFHEYIVNGNKDAVNPLPQGTKVALHYQFNVDANSSQILHLRLYCLADTGNMPQKLNREEYNKVFDERKQEADQFYESIYAGELTDDEKNIIRQAYAGLLHTKQFYHYIVKHWIDGEEKYLMPAFPEKRLQTVKNTAWQHMWCRDVLSMPDKWEYPWVASWDLAFHVIPFAHIDPDFAKSQLLLIMREWYMSANGQIMAYELNLDDVNPPVLAWAAWRVYKISAVSKERRDRDFLHSVFLKLLLNFTWWVNRKDPYNKNIFSGGFLGLDNVGVFDRNKILPNSMEMHQSDGTSWIAFFALTMMNIALELAGGKDELPMNGAFQDMSSKFLEHFIYIVDAINKFGGKKNGCKYHRFFGDSWKIECPTRSGQMMSLIEVSREITRRITNIFKCDDQGRRACHGDDIRFQKDPYWRDLVLFHEYFHGDTGLGLGASHQTGWTAVVIRHIEDMAQLRANNSKEKNE</sequence>
<dbReference type="GO" id="GO:0009311">
    <property type="term" value="P:oligosaccharide metabolic process"/>
    <property type="evidence" value="ECO:0007669"/>
    <property type="project" value="InterPro"/>
</dbReference>
<gene>
    <name evidence="3" type="ORF">JXQ802_LOCUS25769</name>
    <name evidence="2" type="ORF">PYM288_LOCUS16799</name>
</gene>
<dbReference type="Proteomes" id="UP000663870">
    <property type="component" value="Unassembled WGS sequence"/>
</dbReference>
<dbReference type="Pfam" id="PF22422">
    <property type="entry name" value="MGH1-like_GH"/>
    <property type="match status" value="1"/>
</dbReference>
<dbReference type="PANTHER" id="PTHR10412:SF10">
    <property type="entry name" value="GLYCOSYL HYDROLASE FAMILY 63 C-TERMINAL DOMAIN-CONTAINING PROTEIN"/>
    <property type="match status" value="1"/>
</dbReference>
<feature type="domain" description="Mannosylglycerate hydrolase MGH1-like glycoside hydrolase" evidence="1">
    <location>
        <begin position="442"/>
        <end position="544"/>
    </location>
</feature>
<dbReference type="PANTHER" id="PTHR10412">
    <property type="entry name" value="MANNOSYL-OLIGOSACCHARIDE GLUCOSIDASE"/>
    <property type="match status" value="1"/>
</dbReference>
<evidence type="ECO:0000313" key="3">
    <source>
        <dbReference type="EMBL" id="CAF1227662.1"/>
    </source>
</evidence>
<proteinExistence type="predicted"/>
<dbReference type="Gene3D" id="1.50.10.10">
    <property type="match status" value="2"/>
</dbReference>
<dbReference type="InterPro" id="IPR008928">
    <property type="entry name" value="6-hairpin_glycosidase_sf"/>
</dbReference>
<organism evidence="3 4">
    <name type="scientific">Rotaria sordida</name>
    <dbReference type="NCBI Taxonomy" id="392033"/>
    <lineage>
        <taxon>Eukaryota</taxon>
        <taxon>Metazoa</taxon>
        <taxon>Spiralia</taxon>
        <taxon>Gnathifera</taxon>
        <taxon>Rotifera</taxon>
        <taxon>Eurotatoria</taxon>
        <taxon>Bdelloidea</taxon>
        <taxon>Philodinida</taxon>
        <taxon>Philodinidae</taxon>
        <taxon>Rotaria</taxon>
    </lineage>
</organism>
<dbReference type="SUPFAM" id="SSF48208">
    <property type="entry name" value="Six-hairpin glycosidases"/>
    <property type="match status" value="1"/>
</dbReference>
<reference evidence="3" key="1">
    <citation type="submission" date="2021-02" db="EMBL/GenBank/DDBJ databases">
        <authorList>
            <person name="Nowell W R."/>
        </authorList>
    </citation>
    <scope>NUCLEOTIDE SEQUENCE</scope>
</reference>
<dbReference type="GO" id="GO:0004573">
    <property type="term" value="F:Glc3Man9GlcNAc2 oligosaccharide glucosidase activity"/>
    <property type="evidence" value="ECO:0007669"/>
    <property type="project" value="InterPro"/>
</dbReference>
<evidence type="ECO:0000313" key="4">
    <source>
        <dbReference type="Proteomes" id="UP000663870"/>
    </source>
</evidence>
<name>A0A814YAA3_9BILA</name>
<evidence type="ECO:0000259" key="1">
    <source>
        <dbReference type="Pfam" id="PF22422"/>
    </source>
</evidence>
<dbReference type="Proteomes" id="UP000663854">
    <property type="component" value="Unassembled WGS sequence"/>
</dbReference>
<protein>
    <recommendedName>
        <fullName evidence="1">Mannosylglycerate hydrolase MGH1-like glycoside hydrolase domain-containing protein</fullName>
    </recommendedName>
</protein>
<accession>A0A814YAA3</accession>
<evidence type="ECO:0000313" key="2">
    <source>
        <dbReference type="EMBL" id="CAF1044131.1"/>
    </source>
</evidence>
<dbReference type="EMBL" id="CAJNOL010000881">
    <property type="protein sequence ID" value="CAF1227662.1"/>
    <property type="molecule type" value="Genomic_DNA"/>
</dbReference>
<dbReference type="InterPro" id="IPR012341">
    <property type="entry name" value="6hp_glycosidase-like_sf"/>
</dbReference>
<dbReference type="InterPro" id="IPR054491">
    <property type="entry name" value="MGH1-like_GH"/>
</dbReference>
<dbReference type="InterPro" id="IPR004888">
    <property type="entry name" value="Glycoside_hydrolase_63"/>
</dbReference>
<dbReference type="AlphaFoldDB" id="A0A814YAA3"/>
<keyword evidence="4" id="KW-1185">Reference proteome</keyword>
<dbReference type="EMBL" id="CAJNOH010000451">
    <property type="protein sequence ID" value="CAF1044131.1"/>
    <property type="molecule type" value="Genomic_DNA"/>
</dbReference>